<dbReference type="InterPro" id="IPR011051">
    <property type="entry name" value="RmlC_Cupin_sf"/>
</dbReference>
<keyword evidence="3" id="KW-1185">Reference proteome</keyword>
<dbReference type="AlphaFoldDB" id="A0A3B0C648"/>
<dbReference type="Pfam" id="PF07883">
    <property type="entry name" value="Cupin_2"/>
    <property type="match status" value="1"/>
</dbReference>
<organism evidence="2 3">
    <name type="scientific">Ulvibacterium marinum</name>
    <dbReference type="NCBI Taxonomy" id="2419782"/>
    <lineage>
        <taxon>Bacteria</taxon>
        <taxon>Pseudomonadati</taxon>
        <taxon>Bacteroidota</taxon>
        <taxon>Flavobacteriia</taxon>
        <taxon>Flavobacteriales</taxon>
        <taxon>Flavobacteriaceae</taxon>
        <taxon>Ulvibacterium</taxon>
    </lineage>
</organism>
<dbReference type="EMBL" id="RBCJ01000003">
    <property type="protein sequence ID" value="RKN80321.1"/>
    <property type="molecule type" value="Genomic_DNA"/>
</dbReference>
<comment type="caution">
    <text evidence="2">The sequence shown here is derived from an EMBL/GenBank/DDBJ whole genome shotgun (WGS) entry which is preliminary data.</text>
</comment>
<evidence type="ECO:0000259" key="1">
    <source>
        <dbReference type="Pfam" id="PF07883"/>
    </source>
</evidence>
<dbReference type="PANTHER" id="PTHR37694">
    <property type="entry name" value="SLR8022 PROTEIN"/>
    <property type="match status" value="1"/>
</dbReference>
<feature type="domain" description="Cupin type-2" evidence="1">
    <location>
        <begin position="33"/>
        <end position="91"/>
    </location>
</feature>
<dbReference type="PANTHER" id="PTHR37694:SF1">
    <property type="entry name" value="SLR8022 PROTEIN"/>
    <property type="match status" value="1"/>
</dbReference>
<dbReference type="InterPro" id="IPR014710">
    <property type="entry name" value="RmlC-like_jellyroll"/>
</dbReference>
<dbReference type="OrthoDB" id="1121094at2"/>
<protein>
    <submittedName>
        <fullName evidence="2">Cupin domain-containing protein</fullName>
    </submittedName>
</protein>
<dbReference type="InterPro" id="IPR013096">
    <property type="entry name" value="Cupin_2"/>
</dbReference>
<gene>
    <name evidence="2" type="ORF">D7Z94_13610</name>
</gene>
<dbReference type="SUPFAM" id="SSF51182">
    <property type="entry name" value="RmlC-like cupins"/>
    <property type="match status" value="1"/>
</dbReference>
<proteinExistence type="predicted"/>
<accession>A0A3B0C648</accession>
<evidence type="ECO:0000313" key="2">
    <source>
        <dbReference type="EMBL" id="RKN80321.1"/>
    </source>
</evidence>
<dbReference type="Gene3D" id="2.60.120.10">
    <property type="entry name" value="Jelly Rolls"/>
    <property type="match status" value="1"/>
</dbReference>
<sequence length="97" mass="11351">MYEIREEIKTQPYDKLQIQKLSKNDAAEVLSISLESGAIFPEHTSPTDALLVVLEGDIHFHIDHDNFHLTKQEYFSFPRETPHWVKANENSKFLIIR</sequence>
<evidence type="ECO:0000313" key="3">
    <source>
        <dbReference type="Proteomes" id="UP000276603"/>
    </source>
</evidence>
<dbReference type="Proteomes" id="UP000276603">
    <property type="component" value="Unassembled WGS sequence"/>
</dbReference>
<reference evidence="2 3" key="1">
    <citation type="submission" date="2018-10" db="EMBL/GenBank/DDBJ databases">
        <title>Ulvibacterium marinum gen. nov., sp. nov., a novel marine bacterium of the family Flavobacteriaceae, isolated from a culture of the green alga Ulva prolifera.</title>
        <authorList>
            <person name="Zhang Z."/>
        </authorList>
    </citation>
    <scope>NUCLEOTIDE SEQUENCE [LARGE SCALE GENOMIC DNA]</scope>
    <source>
        <strain evidence="2 3">CCMM003</strain>
    </source>
</reference>
<dbReference type="RefSeq" id="WP_120713130.1">
    <property type="nucleotide sequence ID" value="NZ_RBCJ01000003.1"/>
</dbReference>
<name>A0A3B0C648_9FLAO</name>